<dbReference type="PANTHER" id="PTHR10239">
    <property type="entry name" value="ISTHMIN-2"/>
    <property type="match status" value="1"/>
</dbReference>
<comment type="similarity">
    <text evidence="2">Belongs to the isthmin family.</text>
</comment>
<dbReference type="InterPro" id="IPR005533">
    <property type="entry name" value="AMOP_dom"/>
</dbReference>
<comment type="subcellular location">
    <subcellularLocation>
        <location evidence="1">Secreted</location>
    </subcellularLocation>
</comment>
<dbReference type="SMART" id="SM00209">
    <property type="entry name" value="TSP1"/>
    <property type="match status" value="1"/>
</dbReference>
<feature type="region of interest" description="Disordered" evidence="6">
    <location>
        <begin position="177"/>
        <end position="216"/>
    </location>
</feature>
<dbReference type="InterPro" id="IPR000884">
    <property type="entry name" value="TSP1_rpt"/>
</dbReference>
<reference evidence="10" key="1">
    <citation type="journal article" date="2018" name="PLoS ONE">
        <title>Chinook salmon (Oncorhynchus tshawytscha) genome and transcriptome.</title>
        <authorList>
            <person name="Christensen K.A."/>
            <person name="Leong J.S."/>
            <person name="Sakhrani D."/>
            <person name="Biagi C.A."/>
            <person name="Minkley D.R."/>
            <person name="Withler R.E."/>
            <person name="Rondeau E.B."/>
            <person name="Koop B.F."/>
            <person name="Devlin R.H."/>
        </authorList>
    </citation>
    <scope>NUCLEOTIDE SEQUENCE [LARGE SCALE GENOMIC DNA]</scope>
</reference>
<feature type="domain" description="AMOP" evidence="8">
    <location>
        <begin position="292"/>
        <end position="455"/>
    </location>
</feature>
<dbReference type="GeneTree" id="ENSGT00940000163359"/>
<dbReference type="InterPro" id="IPR036383">
    <property type="entry name" value="TSP1_rpt_sf"/>
</dbReference>
<evidence type="ECO:0000256" key="3">
    <source>
        <dbReference type="ARBA" id="ARBA00022525"/>
    </source>
</evidence>
<reference evidence="9" key="3">
    <citation type="submission" date="2025-09" db="UniProtKB">
        <authorList>
            <consortium name="Ensembl"/>
        </authorList>
    </citation>
    <scope>IDENTIFICATION</scope>
</reference>
<evidence type="ECO:0000256" key="2">
    <source>
        <dbReference type="ARBA" id="ARBA00010198"/>
    </source>
</evidence>
<feature type="signal peptide" evidence="7">
    <location>
        <begin position="1"/>
        <end position="25"/>
    </location>
</feature>
<dbReference type="InterPro" id="IPR051867">
    <property type="entry name" value="Angio_Inhib/Adhesion_GPCR"/>
</dbReference>
<reference evidence="9" key="2">
    <citation type="submission" date="2025-08" db="UniProtKB">
        <authorList>
            <consortium name="Ensembl"/>
        </authorList>
    </citation>
    <scope>IDENTIFICATION</scope>
</reference>
<dbReference type="SUPFAM" id="SSF82895">
    <property type="entry name" value="TSP-1 type 1 repeat"/>
    <property type="match status" value="1"/>
</dbReference>
<feature type="chain" id="PRO_5044188739" description="AMOP domain-containing protein" evidence="7">
    <location>
        <begin position="26"/>
        <end position="467"/>
    </location>
</feature>
<dbReference type="Pfam" id="PF03782">
    <property type="entry name" value="AMOP"/>
    <property type="match status" value="1"/>
</dbReference>
<keyword evidence="4 7" id="KW-0732">Signal</keyword>
<dbReference type="Pfam" id="PF00090">
    <property type="entry name" value="TSP_1"/>
    <property type="match status" value="1"/>
</dbReference>
<sequence length="467" mass="52635">MQKMHRKVNLLWVVFLTMTQVSIKSFPTNSHKSAVPQDRSTATTEASPGGDVGETLEDLQQQNQLQSLASSNPSSQRPRRRGWSQGVLPKPEPEEDPEPFILDLRNFPELANADLGSHNPNIQVTIEVVEDPQTEMEMDLAKEGGEGGRNDWSLSSEEWLGHKKLFWPLFWEYPDQAESGPGSRASLEEQEQPTGDYNYNPEEQEPVLSGTGGLGSNKGWDSKENYEYEDEEWSAWSPCSVTCGHGNQKRIRSCGYACTATESRTCDLDRCPDDLLAVTELIPLETTNGTDSLDTNVDSCEKWLSCKNDFLQKYLHQVLTELPSCPCSYPSEAVYSAVNIFDKTLRKTYRWRDASGPKERLDIYKPSARFCTRSMLSFDSTTLAAQHCCYGDHMKLITRGKGAGAPNLISTEFSPELHYKVDVLPWILCKGDWSRFHSVRPPNNGLQCAHNPTEDVYQAELEEAREY</sequence>
<evidence type="ECO:0000313" key="10">
    <source>
        <dbReference type="Proteomes" id="UP000694402"/>
    </source>
</evidence>
<keyword evidence="3" id="KW-0964">Secreted</keyword>
<feature type="region of interest" description="Disordered" evidence="6">
    <location>
        <begin position="27"/>
        <end position="54"/>
    </location>
</feature>
<dbReference type="Ensembl" id="ENSOTST00005144245.1">
    <property type="protein sequence ID" value="ENSOTSP00005110125.1"/>
    <property type="gene ID" value="ENSOTSG00005049587.1"/>
</dbReference>
<evidence type="ECO:0000256" key="6">
    <source>
        <dbReference type="SAM" id="MobiDB-lite"/>
    </source>
</evidence>
<protein>
    <recommendedName>
        <fullName evidence="8">AMOP domain-containing protein</fullName>
    </recommendedName>
</protein>
<evidence type="ECO:0000259" key="8">
    <source>
        <dbReference type="PROSITE" id="PS50856"/>
    </source>
</evidence>
<dbReference type="Proteomes" id="UP000694402">
    <property type="component" value="Unassembled WGS sequence"/>
</dbReference>
<evidence type="ECO:0000313" key="9">
    <source>
        <dbReference type="Ensembl" id="ENSOTSP00005110125.1"/>
    </source>
</evidence>
<feature type="region of interest" description="Disordered" evidence="6">
    <location>
        <begin position="66"/>
        <end position="100"/>
    </location>
</feature>
<proteinExistence type="inferred from homology"/>
<evidence type="ECO:0000256" key="5">
    <source>
        <dbReference type="ARBA" id="ARBA00023157"/>
    </source>
</evidence>
<evidence type="ECO:0000256" key="1">
    <source>
        <dbReference type="ARBA" id="ARBA00004613"/>
    </source>
</evidence>
<evidence type="ECO:0000256" key="7">
    <source>
        <dbReference type="SAM" id="SignalP"/>
    </source>
</evidence>
<gene>
    <name evidence="9" type="primary">ism2a</name>
</gene>
<keyword evidence="5" id="KW-1015">Disulfide bond</keyword>
<dbReference type="Gene3D" id="2.20.100.10">
    <property type="entry name" value="Thrombospondin type-1 (TSP1) repeat"/>
    <property type="match status" value="1"/>
</dbReference>
<dbReference type="PANTHER" id="PTHR10239:SF28">
    <property type="entry name" value="ISTHMIN-2"/>
    <property type="match status" value="1"/>
</dbReference>
<dbReference type="PROSITE" id="PS50856">
    <property type="entry name" value="AMOP"/>
    <property type="match status" value="1"/>
</dbReference>
<dbReference type="SMART" id="SM00723">
    <property type="entry name" value="AMOP"/>
    <property type="match status" value="1"/>
</dbReference>
<evidence type="ECO:0000256" key="4">
    <source>
        <dbReference type="ARBA" id="ARBA00022729"/>
    </source>
</evidence>
<organism evidence="9 10">
    <name type="scientific">Oncorhynchus tshawytscha</name>
    <name type="common">Chinook salmon</name>
    <name type="synonym">Salmo tshawytscha</name>
    <dbReference type="NCBI Taxonomy" id="74940"/>
    <lineage>
        <taxon>Eukaryota</taxon>
        <taxon>Metazoa</taxon>
        <taxon>Chordata</taxon>
        <taxon>Craniata</taxon>
        <taxon>Vertebrata</taxon>
        <taxon>Euteleostomi</taxon>
        <taxon>Actinopterygii</taxon>
        <taxon>Neopterygii</taxon>
        <taxon>Teleostei</taxon>
        <taxon>Protacanthopterygii</taxon>
        <taxon>Salmoniformes</taxon>
        <taxon>Salmonidae</taxon>
        <taxon>Salmoninae</taxon>
        <taxon>Oncorhynchus</taxon>
    </lineage>
</organism>
<feature type="compositionally biased region" description="Polar residues" evidence="6">
    <location>
        <begin position="27"/>
        <end position="46"/>
    </location>
</feature>
<dbReference type="PROSITE" id="PS50092">
    <property type="entry name" value="TSP1"/>
    <property type="match status" value="1"/>
</dbReference>
<dbReference type="AlphaFoldDB" id="A0AAZ3P0N7"/>
<dbReference type="GO" id="GO:0005576">
    <property type="term" value="C:extracellular region"/>
    <property type="evidence" value="ECO:0007669"/>
    <property type="project" value="UniProtKB-SubCell"/>
</dbReference>
<dbReference type="FunFam" id="2.20.100.10:FF:000033">
    <property type="entry name" value="Isthmin 1"/>
    <property type="match status" value="1"/>
</dbReference>
<keyword evidence="10" id="KW-1185">Reference proteome</keyword>
<name>A0AAZ3P0N7_ONCTS</name>
<accession>A0AAZ3P0N7</accession>
<feature type="compositionally biased region" description="Low complexity" evidence="6">
    <location>
        <begin position="66"/>
        <end position="76"/>
    </location>
</feature>